<dbReference type="OrthoDB" id="1600340at2759"/>
<sequence>MTVVSGLGLSHKITGHVDKLLLGGPVYIESSILFDSETYERLLLGASLRYLNLSRAGFGGMVPPQLGNLTDLHYLNLDNCYCDTNLYAKNLQWLSHHSWLRYIEMSCVDLGQASDWLQGGFSWSKFKYAPWFSRLEFLDLSFNELGGKISSEITNLTNIVTLYLSSNQLEGKLPTSMGTQLCRLKKIDLSFNFKESSQEISQVLDTFSGCASETLEVLNVTYVLWLLRYTGPCNLSGPMPKCFNKFSAMASVKPDSGFPDIANGGLSYTIPGNISVSFKEDALLVVKGKAVEYEENLPLVRSLDLSREIPGMIGGMEALESIDFSMNQLWGEIPTSMSTMSSLSHLNLSYNKLIGKIPTGTQLQSFDASILPKKSFDASSFIGNGLCGPPLAKNCSTVAGVENKSSGEEGDNAMSWFYIGMGVGLLGSLWCAFSEQNMEALLFSTCSSHQKSYLCGFRPNSETVP</sequence>
<name>A0A8K0DSD4_9ROSA</name>
<comment type="caution">
    <text evidence="8">The sequence shown here is derived from an EMBL/GenBank/DDBJ whole genome shotgun (WGS) entry which is preliminary data.</text>
</comment>
<protein>
    <submittedName>
        <fullName evidence="8">Uncharacterized protein</fullName>
    </submittedName>
</protein>
<keyword evidence="7" id="KW-0325">Glycoprotein</keyword>
<proteinExistence type="predicted"/>
<dbReference type="Proteomes" id="UP000796880">
    <property type="component" value="Unassembled WGS sequence"/>
</dbReference>
<keyword evidence="4" id="KW-1133">Transmembrane helix</keyword>
<dbReference type="PANTHER" id="PTHR48063:SF98">
    <property type="entry name" value="LRR RECEPTOR-LIKE SERINE_THREONINE-PROTEIN KINASE FLS2"/>
    <property type="match status" value="1"/>
</dbReference>
<keyword evidence="2" id="KW-0812">Transmembrane</keyword>
<gene>
    <name evidence="8" type="ORF">FNV43_RR24092</name>
</gene>
<comment type="subcellular location">
    <subcellularLocation>
        <location evidence="1">Membrane</location>
        <topology evidence="1">Single-pass type I membrane protein</topology>
    </subcellularLocation>
</comment>
<keyword evidence="3" id="KW-0732">Signal</keyword>
<dbReference type="InterPro" id="IPR046956">
    <property type="entry name" value="RLP23-like"/>
</dbReference>
<dbReference type="GO" id="GO:0016020">
    <property type="term" value="C:membrane"/>
    <property type="evidence" value="ECO:0007669"/>
    <property type="project" value="UniProtKB-SubCell"/>
</dbReference>
<evidence type="ECO:0000256" key="7">
    <source>
        <dbReference type="ARBA" id="ARBA00023180"/>
    </source>
</evidence>
<keyword evidence="5" id="KW-0472">Membrane</keyword>
<dbReference type="PANTHER" id="PTHR48063">
    <property type="entry name" value="LRR RECEPTOR-LIKE KINASE"/>
    <property type="match status" value="1"/>
</dbReference>
<evidence type="ECO:0000256" key="6">
    <source>
        <dbReference type="ARBA" id="ARBA00023170"/>
    </source>
</evidence>
<evidence type="ECO:0000256" key="4">
    <source>
        <dbReference type="ARBA" id="ARBA00022989"/>
    </source>
</evidence>
<keyword evidence="9" id="KW-1185">Reference proteome</keyword>
<evidence type="ECO:0000256" key="3">
    <source>
        <dbReference type="ARBA" id="ARBA00022729"/>
    </source>
</evidence>
<accession>A0A8K0DSD4</accession>
<reference evidence="8" key="1">
    <citation type="submission" date="2020-03" db="EMBL/GenBank/DDBJ databases">
        <title>A high-quality chromosome-level genome assembly of a woody plant with both climbing and erect habits, Rhamnella rubrinervis.</title>
        <authorList>
            <person name="Lu Z."/>
            <person name="Yang Y."/>
            <person name="Zhu X."/>
            <person name="Sun Y."/>
        </authorList>
    </citation>
    <scope>NUCLEOTIDE SEQUENCE</scope>
    <source>
        <strain evidence="8">BYM</strain>
        <tissue evidence="8">Leaf</tissue>
    </source>
</reference>
<evidence type="ECO:0000313" key="9">
    <source>
        <dbReference type="Proteomes" id="UP000796880"/>
    </source>
</evidence>
<dbReference type="Gene3D" id="3.80.10.10">
    <property type="entry name" value="Ribonuclease Inhibitor"/>
    <property type="match status" value="1"/>
</dbReference>
<evidence type="ECO:0000256" key="5">
    <source>
        <dbReference type="ARBA" id="ARBA00023136"/>
    </source>
</evidence>
<evidence type="ECO:0000256" key="2">
    <source>
        <dbReference type="ARBA" id="ARBA00022692"/>
    </source>
</evidence>
<dbReference type="InterPro" id="IPR032675">
    <property type="entry name" value="LRR_dom_sf"/>
</dbReference>
<dbReference type="AlphaFoldDB" id="A0A8K0DSD4"/>
<dbReference type="PROSITE" id="PS51450">
    <property type="entry name" value="LRR"/>
    <property type="match status" value="1"/>
</dbReference>
<dbReference type="SUPFAM" id="SSF52047">
    <property type="entry name" value="RNI-like"/>
    <property type="match status" value="1"/>
</dbReference>
<dbReference type="InterPro" id="IPR001611">
    <property type="entry name" value="Leu-rich_rpt"/>
</dbReference>
<dbReference type="Pfam" id="PF00560">
    <property type="entry name" value="LRR_1"/>
    <property type="match status" value="4"/>
</dbReference>
<evidence type="ECO:0000256" key="1">
    <source>
        <dbReference type="ARBA" id="ARBA00004479"/>
    </source>
</evidence>
<organism evidence="8 9">
    <name type="scientific">Rhamnella rubrinervis</name>
    <dbReference type="NCBI Taxonomy" id="2594499"/>
    <lineage>
        <taxon>Eukaryota</taxon>
        <taxon>Viridiplantae</taxon>
        <taxon>Streptophyta</taxon>
        <taxon>Embryophyta</taxon>
        <taxon>Tracheophyta</taxon>
        <taxon>Spermatophyta</taxon>
        <taxon>Magnoliopsida</taxon>
        <taxon>eudicotyledons</taxon>
        <taxon>Gunneridae</taxon>
        <taxon>Pentapetalae</taxon>
        <taxon>rosids</taxon>
        <taxon>fabids</taxon>
        <taxon>Rosales</taxon>
        <taxon>Rhamnaceae</taxon>
        <taxon>rhamnoid group</taxon>
        <taxon>Rhamneae</taxon>
        <taxon>Rhamnella</taxon>
    </lineage>
</organism>
<keyword evidence="6" id="KW-0675">Receptor</keyword>
<dbReference type="EMBL" id="VOIH02000011">
    <property type="protein sequence ID" value="KAF3432990.1"/>
    <property type="molecule type" value="Genomic_DNA"/>
</dbReference>
<evidence type="ECO:0000313" key="8">
    <source>
        <dbReference type="EMBL" id="KAF3432990.1"/>
    </source>
</evidence>